<dbReference type="GO" id="GO:0008199">
    <property type="term" value="F:ferric iron binding"/>
    <property type="evidence" value="ECO:0007669"/>
    <property type="project" value="InterPro"/>
</dbReference>
<dbReference type="SUPFAM" id="SSF49482">
    <property type="entry name" value="Aromatic compound dioxygenase"/>
    <property type="match status" value="1"/>
</dbReference>
<dbReference type="GO" id="GO:0016702">
    <property type="term" value="F:oxidoreductase activity, acting on single donors with incorporation of molecular oxygen, incorporation of two atoms of oxygen"/>
    <property type="evidence" value="ECO:0007669"/>
    <property type="project" value="InterPro"/>
</dbReference>
<dbReference type="Proteomes" id="UP000223071">
    <property type="component" value="Unassembled WGS sequence"/>
</dbReference>
<feature type="domain" description="Intradiol ring-cleavage dioxygenases" evidence="2">
    <location>
        <begin position="150"/>
        <end position="225"/>
    </location>
</feature>
<comment type="caution">
    <text evidence="3">The sequence shown here is derived from an EMBL/GenBank/DDBJ whole genome shotgun (WGS) entry which is preliminary data.</text>
</comment>
<dbReference type="RefSeq" id="WP_098504198.1">
    <property type="nucleotide sequence ID" value="NZ_PDJQ01000001.1"/>
</dbReference>
<dbReference type="AlphaFoldDB" id="A0A2A9HI63"/>
<dbReference type="CDD" id="cd03457">
    <property type="entry name" value="intradiol_dioxygenase_like"/>
    <property type="match status" value="1"/>
</dbReference>
<reference evidence="3 4" key="1">
    <citation type="submission" date="2017-09" db="EMBL/GenBank/DDBJ databases">
        <title>Sequencing the genomes of two abundant thermophiles in Great Basin hot springs: Thermocrinis jamiesonii and novel Chloroflexi Thermoflexus hugenholtzii.</title>
        <authorList>
            <person name="Hedlund B."/>
        </authorList>
    </citation>
    <scope>NUCLEOTIDE SEQUENCE [LARGE SCALE GENOMIC DNA]</scope>
    <source>
        <strain evidence="3 4">G233</strain>
    </source>
</reference>
<proteinExistence type="predicted"/>
<gene>
    <name evidence="3" type="ORF">A9A59_2088</name>
</gene>
<keyword evidence="3" id="KW-0223">Dioxygenase</keyword>
<feature type="region of interest" description="Disordered" evidence="1">
    <location>
        <begin position="58"/>
        <end position="102"/>
    </location>
</feature>
<evidence type="ECO:0000256" key="1">
    <source>
        <dbReference type="SAM" id="MobiDB-lite"/>
    </source>
</evidence>
<evidence type="ECO:0000313" key="3">
    <source>
        <dbReference type="EMBL" id="PFG74842.1"/>
    </source>
</evidence>
<accession>A0A2A9HI63</accession>
<name>A0A2A9HI63_TEPT2</name>
<sequence length="313" mass="32842">MRHRVSRIPDRTHEDDDINNRGLQFDLATLRDQLDRRGALRLLGGVAALALVGCSGSDRPGEPAGTPAAPGGIGTASGEGRSTIEPGAGATRPVSPIPTEAVTPASACNGAIPQETAGPFPGNGANGPNVLTASGIVRSDIRSSLGVSNTVAPGVLLTVRLTLVDTERGCAPLAGHAVYLWHCDRDGRYSMYALPNENYLRGVQASDSAGRVSFLTVFPGCYPGRWPHIHFEVYPSLERATAAANKIATSQLAFPEDACAEVYATTGYEQSGRNLSRVSLQTDGIFRDGWQLQLAEMSGDPARGHTASLVVGL</sequence>
<evidence type="ECO:0000259" key="2">
    <source>
        <dbReference type="Pfam" id="PF00775"/>
    </source>
</evidence>
<dbReference type="InterPro" id="IPR015889">
    <property type="entry name" value="Intradiol_dOase_core"/>
</dbReference>
<organism evidence="3 4">
    <name type="scientific">Tepidiforma thermophila (strain KCTC 52669 / CGMCC 1.13589 / G233)</name>
    <dbReference type="NCBI Taxonomy" id="2761530"/>
    <lineage>
        <taxon>Bacteria</taxon>
        <taxon>Bacillati</taxon>
        <taxon>Chloroflexota</taxon>
        <taxon>Tepidiformia</taxon>
        <taxon>Tepidiformales</taxon>
        <taxon>Tepidiformaceae</taxon>
        <taxon>Tepidiforma</taxon>
    </lineage>
</organism>
<keyword evidence="4" id="KW-1185">Reference proteome</keyword>
<dbReference type="PANTHER" id="PTHR34315:SF1">
    <property type="entry name" value="INTRADIOL RING-CLEAVAGE DIOXYGENASES DOMAIN-CONTAINING PROTEIN-RELATED"/>
    <property type="match status" value="1"/>
</dbReference>
<dbReference type="InterPro" id="IPR000627">
    <property type="entry name" value="Intradiol_dOase_C"/>
</dbReference>
<keyword evidence="3" id="KW-0560">Oxidoreductase</keyword>
<protein>
    <submittedName>
        <fullName evidence="3">Protocatechuate 3,4-dioxygenase beta subunit</fullName>
    </submittedName>
</protein>
<dbReference type="Pfam" id="PF00775">
    <property type="entry name" value="Dioxygenase_C"/>
    <property type="match status" value="1"/>
</dbReference>
<dbReference type="PANTHER" id="PTHR34315">
    <property type="match status" value="1"/>
</dbReference>
<evidence type="ECO:0000313" key="4">
    <source>
        <dbReference type="Proteomes" id="UP000223071"/>
    </source>
</evidence>
<dbReference type="Gene3D" id="2.60.130.10">
    <property type="entry name" value="Aromatic compound dioxygenase"/>
    <property type="match status" value="1"/>
</dbReference>
<dbReference type="EMBL" id="PDJQ01000001">
    <property type="protein sequence ID" value="PFG74842.1"/>
    <property type="molecule type" value="Genomic_DNA"/>
</dbReference>